<proteinExistence type="inferred from homology"/>
<evidence type="ECO:0000313" key="5">
    <source>
        <dbReference type="Proteomes" id="UP001315967"/>
    </source>
</evidence>
<dbReference type="RefSeq" id="WP_313794211.1">
    <property type="nucleotide sequence ID" value="NZ_CP102453.1"/>
</dbReference>
<comment type="similarity">
    <text evidence="1 3">Belongs to the enoyl-CoA hydratase/isomerase family.</text>
</comment>
<accession>A0ABY5P8L5</accession>
<dbReference type="PANTHER" id="PTHR11941">
    <property type="entry name" value="ENOYL-COA HYDRATASE-RELATED"/>
    <property type="match status" value="1"/>
</dbReference>
<dbReference type="Pfam" id="PF00378">
    <property type="entry name" value="ECH_1"/>
    <property type="match status" value="1"/>
</dbReference>
<dbReference type="InterPro" id="IPR001753">
    <property type="entry name" value="Enoyl-CoA_hydra/iso"/>
</dbReference>
<dbReference type="InterPro" id="IPR029045">
    <property type="entry name" value="ClpP/crotonase-like_dom_sf"/>
</dbReference>
<keyword evidence="5" id="KW-1185">Reference proteome</keyword>
<dbReference type="PANTHER" id="PTHR11941:SF54">
    <property type="entry name" value="ENOYL-COA HYDRATASE, MITOCHONDRIAL"/>
    <property type="match status" value="1"/>
</dbReference>
<dbReference type="PROSITE" id="PS00166">
    <property type="entry name" value="ENOYL_COA_HYDRATASE"/>
    <property type="match status" value="1"/>
</dbReference>
<evidence type="ECO:0000256" key="1">
    <source>
        <dbReference type="ARBA" id="ARBA00005254"/>
    </source>
</evidence>
<dbReference type="InterPro" id="IPR014748">
    <property type="entry name" value="Enoyl-CoA_hydra_C"/>
</dbReference>
<dbReference type="SUPFAM" id="SSF52096">
    <property type="entry name" value="ClpP/crotonase"/>
    <property type="match status" value="1"/>
</dbReference>
<evidence type="ECO:0000313" key="4">
    <source>
        <dbReference type="EMBL" id="UUX34710.1"/>
    </source>
</evidence>
<evidence type="ECO:0000256" key="3">
    <source>
        <dbReference type="RuleBase" id="RU003707"/>
    </source>
</evidence>
<keyword evidence="2" id="KW-0456">Lyase</keyword>
<dbReference type="Proteomes" id="UP001315967">
    <property type="component" value="Chromosome"/>
</dbReference>
<reference evidence="4 5" key="1">
    <citation type="submission" date="2022-08" db="EMBL/GenBank/DDBJ databases">
        <title>Aerococcaceae sp. nov isolated from spoiled eye mask.</title>
        <authorList>
            <person name="Zhou G."/>
            <person name="Xie X.-B."/>
            <person name="Shi Q.-S."/>
            <person name="Wang Y.-S."/>
            <person name="Wen X."/>
            <person name="Peng H."/>
            <person name="Yang X.-J."/>
            <person name="Tao H.-B."/>
            <person name="Huang X.-M."/>
        </authorList>
    </citation>
    <scope>NUCLEOTIDE SEQUENCE [LARGE SCALE GENOMIC DNA]</scope>
    <source>
        <strain evidence="5">DM20194951</strain>
    </source>
</reference>
<dbReference type="Gene3D" id="3.90.226.10">
    <property type="entry name" value="2-enoyl-CoA Hydratase, Chain A, domain 1"/>
    <property type="match status" value="1"/>
</dbReference>
<dbReference type="EMBL" id="CP102453">
    <property type="protein sequence ID" value="UUX34710.1"/>
    <property type="molecule type" value="Genomic_DNA"/>
</dbReference>
<dbReference type="InterPro" id="IPR018376">
    <property type="entry name" value="Enoyl-CoA_hyd/isom_CS"/>
</dbReference>
<dbReference type="Gene3D" id="1.10.12.10">
    <property type="entry name" value="Lyase 2-enoyl-coa Hydratase, Chain A, domain 2"/>
    <property type="match status" value="1"/>
</dbReference>
<protein>
    <submittedName>
        <fullName evidence="4">Enoyl-CoA hydratase-related protein</fullName>
    </submittedName>
</protein>
<name>A0ABY5P8L5_9LACT</name>
<organism evidence="4 5">
    <name type="scientific">Fundicoccus culcitae</name>
    <dbReference type="NCBI Taxonomy" id="2969821"/>
    <lineage>
        <taxon>Bacteria</taxon>
        <taxon>Bacillati</taxon>
        <taxon>Bacillota</taxon>
        <taxon>Bacilli</taxon>
        <taxon>Lactobacillales</taxon>
        <taxon>Aerococcaceae</taxon>
        <taxon>Fundicoccus</taxon>
    </lineage>
</organism>
<dbReference type="CDD" id="cd06558">
    <property type="entry name" value="crotonase-like"/>
    <property type="match status" value="1"/>
</dbReference>
<gene>
    <name evidence="4" type="ORF">NRE15_03400</name>
</gene>
<sequence>MRYKNFILTVDDSGIATFSVNRPEVRNALNDECWQEIGEFAKELDESPKIRVAIITGVGDKSFVAGADINILKNRTVNLALKGPAQQALTSLENVRKPVIAAVNGYAFGGGCELALACDIRIGSTNATFSLPELGLGIIPGAGGTQRLPRIIGQGRALDMILTGRRVKSEEALMMGLISQVTEPEELMDKAYELAKTLSEKSPFAMSLAKKVVRKATSLSLSDGLQEELYAYALLIESDDKKEGLDSFFEKRKPNFKSLEENEN</sequence>
<evidence type="ECO:0000256" key="2">
    <source>
        <dbReference type="ARBA" id="ARBA00023239"/>
    </source>
</evidence>